<protein>
    <submittedName>
        <fullName evidence="1">Uncharacterized protein</fullName>
    </submittedName>
</protein>
<reference evidence="3" key="1">
    <citation type="submission" date="2016-07" db="EMBL/GenBank/DDBJ databases">
        <title>Nontailed viruses are major unrecognized killers of bacteria in the ocean.</title>
        <authorList>
            <person name="Kauffman K."/>
            <person name="Hussain F."/>
            <person name="Yang J."/>
            <person name="Arevalo P."/>
            <person name="Brown J."/>
            <person name="Cutler M."/>
            <person name="Kelly L."/>
            <person name="Polz M.F."/>
        </authorList>
    </citation>
    <scope>NUCLEOTIDE SEQUENCE [LARGE SCALE GENOMIC DNA]</scope>
    <source>
        <strain evidence="3">10N.222.48.A2</strain>
    </source>
</reference>
<reference evidence="1" key="3">
    <citation type="journal article" date="2018" name="Nature">
        <title>A major lineage of non-tailed dsDNA viruses as unrecognized killers of marine bacteria.</title>
        <authorList>
            <person name="Kauffman K.M."/>
            <person name="Hussain F.A."/>
            <person name="Yang J."/>
            <person name="Arevalo P."/>
            <person name="Brown J.M."/>
            <person name="Chang W.K."/>
            <person name="VanInsberghe D."/>
            <person name="Elsherbini J."/>
            <person name="Sharma R.S."/>
            <person name="Cutler M.B."/>
            <person name="Kelly L."/>
            <person name="Polz M.F."/>
        </authorList>
    </citation>
    <scope>NUCLEOTIDE SEQUENCE</scope>
    <source>
        <strain evidence="1">10N.222.48.A2</strain>
    </source>
</reference>
<accession>A0A2N7NCV9</accession>
<name>A0A2N7NCV9_9VIBR</name>
<evidence type="ECO:0000313" key="4">
    <source>
        <dbReference type="Proteomes" id="UP000308018"/>
    </source>
</evidence>
<evidence type="ECO:0000313" key="3">
    <source>
        <dbReference type="Proteomes" id="UP000235579"/>
    </source>
</evidence>
<sequence>MVKLQVFLLAIIATALCSIAFNYKLNSEQNSELLELSIVEKKLTLKQIELEVKKLEQDLVLVE</sequence>
<evidence type="ECO:0000313" key="1">
    <source>
        <dbReference type="EMBL" id="PMP10027.1"/>
    </source>
</evidence>
<dbReference type="EMBL" id="SYVV01000021">
    <property type="protein sequence ID" value="TKG32591.1"/>
    <property type="molecule type" value="Genomic_DNA"/>
</dbReference>
<comment type="caution">
    <text evidence="1">The sequence shown here is derived from an EMBL/GenBank/DDBJ whole genome shotgun (WGS) entry which is preliminary data.</text>
</comment>
<reference evidence="1" key="2">
    <citation type="submission" date="2016-07" db="EMBL/GenBank/DDBJ databases">
        <authorList>
            <person name="Wan K."/>
            <person name="Booth B."/>
            <person name="Spirohn K."/>
            <person name="Hao T."/>
            <person name="Hu Y."/>
            <person name="Calderwood M."/>
            <person name="Hill D."/>
            <person name="Mohr S."/>
            <person name="Vidal M."/>
            <person name="Celniker S."/>
            <person name="Perrimon N."/>
        </authorList>
    </citation>
    <scope>NUCLEOTIDE SEQUENCE</scope>
    <source>
        <strain evidence="1">10N.222.48.A2</strain>
    </source>
</reference>
<gene>
    <name evidence="1" type="ORF">BCS92_02560</name>
    <name evidence="2" type="ORF">FC057_12300</name>
</gene>
<dbReference type="Proteomes" id="UP000308018">
    <property type="component" value="Unassembled WGS sequence"/>
</dbReference>
<dbReference type="AlphaFoldDB" id="A0A2N7NCV9"/>
<dbReference type="EMBL" id="MDBP01000080">
    <property type="protein sequence ID" value="PMP10027.1"/>
    <property type="molecule type" value="Genomic_DNA"/>
</dbReference>
<evidence type="ECO:0000313" key="2">
    <source>
        <dbReference type="EMBL" id="TKG32591.1"/>
    </source>
</evidence>
<reference evidence="2 4" key="4">
    <citation type="submission" date="2019-04" db="EMBL/GenBank/DDBJ databases">
        <title>A reverse ecology approach based on a biological definition of microbial populations.</title>
        <authorList>
            <person name="Arevalo P."/>
            <person name="Vaninsberghe D."/>
            <person name="Elsherbini J."/>
            <person name="Gore J."/>
            <person name="Polz M."/>
        </authorList>
    </citation>
    <scope>NUCLEOTIDE SEQUENCE [LARGE SCALE GENOMIC DNA]</scope>
    <source>
        <strain evidence="2 4">10N.222.45.A8</strain>
    </source>
</reference>
<dbReference type="Proteomes" id="UP000235579">
    <property type="component" value="Unassembled WGS sequence"/>
</dbReference>
<organism evidence="1 3">
    <name type="scientific">Vibrio tasmaniensis</name>
    <dbReference type="NCBI Taxonomy" id="212663"/>
    <lineage>
        <taxon>Bacteria</taxon>
        <taxon>Pseudomonadati</taxon>
        <taxon>Pseudomonadota</taxon>
        <taxon>Gammaproteobacteria</taxon>
        <taxon>Vibrionales</taxon>
        <taxon>Vibrionaceae</taxon>
        <taxon>Vibrio</taxon>
    </lineage>
</organism>
<proteinExistence type="predicted"/>
<dbReference type="RefSeq" id="WP_102258443.1">
    <property type="nucleotide sequence ID" value="NZ_MDBG01000002.1"/>
</dbReference>